<dbReference type="InterPro" id="IPR036928">
    <property type="entry name" value="AS_sf"/>
</dbReference>
<dbReference type="InterPro" id="IPR023631">
    <property type="entry name" value="Amidase_dom"/>
</dbReference>
<dbReference type="EMBL" id="CAFBPM010000013">
    <property type="protein sequence ID" value="CAB5027013.1"/>
    <property type="molecule type" value="Genomic_DNA"/>
</dbReference>
<dbReference type="PROSITE" id="PS00571">
    <property type="entry name" value="AMIDASES"/>
    <property type="match status" value="1"/>
</dbReference>
<evidence type="ECO:0000313" key="3">
    <source>
        <dbReference type="EMBL" id="CAB4864424.1"/>
    </source>
</evidence>
<name>A0A6J7AEQ4_9ZZZZ</name>
<dbReference type="AlphaFoldDB" id="A0A6J7AEQ4"/>
<dbReference type="Gene3D" id="3.90.1300.10">
    <property type="entry name" value="Amidase signature (AS) domain"/>
    <property type="match status" value="1"/>
</dbReference>
<accession>A0A6J7AEQ4</accession>
<proteinExistence type="predicted"/>
<gene>
    <name evidence="2" type="ORF">UFOPK3164_01218</name>
    <name evidence="3" type="ORF">UFOPK3427_00400</name>
    <name evidence="4" type="ORF">UFOPK4112_01295</name>
</gene>
<dbReference type="GO" id="GO:0003824">
    <property type="term" value="F:catalytic activity"/>
    <property type="evidence" value="ECO:0007669"/>
    <property type="project" value="InterPro"/>
</dbReference>
<protein>
    <submittedName>
        <fullName evidence="2">Unannotated protein</fullName>
    </submittedName>
</protein>
<dbReference type="InterPro" id="IPR000120">
    <property type="entry name" value="Amidase"/>
</dbReference>
<dbReference type="EMBL" id="CAFBLT010000001">
    <property type="protein sequence ID" value="CAB4864424.1"/>
    <property type="molecule type" value="Genomic_DNA"/>
</dbReference>
<reference evidence="2" key="1">
    <citation type="submission" date="2020-05" db="EMBL/GenBank/DDBJ databases">
        <authorList>
            <person name="Chiriac C."/>
            <person name="Salcher M."/>
            <person name="Ghai R."/>
            <person name="Kavagutti S V."/>
        </authorList>
    </citation>
    <scope>NUCLEOTIDE SEQUENCE</scope>
</reference>
<dbReference type="SUPFAM" id="SSF75304">
    <property type="entry name" value="Amidase signature (AS) enzymes"/>
    <property type="match status" value="1"/>
</dbReference>
<dbReference type="PANTHER" id="PTHR11895:SF7">
    <property type="entry name" value="GLUTAMYL-TRNA(GLN) AMIDOTRANSFERASE SUBUNIT A, MITOCHONDRIAL"/>
    <property type="match status" value="1"/>
</dbReference>
<dbReference type="InterPro" id="IPR020556">
    <property type="entry name" value="Amidase_CS"/>
</dbReference>
<dbReference type="PANTHER" id="PTHR11895">
    <property type="entry name" value="TRANSAMIDASE"/>
    <property type="match status" value="1"/>
</dbReference>
<sequence length="467" mass="48902">MDFRRDRVTALAQQVRSKELSATELTQHSLRMIEERNGDINAFVAVDAEKALEQAAAIDQIVASGGDPGPLAGIPIGVKDLEDAAGFRTTNGSPIFADAPPAPTDSILIGRLRQAGCVVIGKTNTPDFGWTARTENSLFGLTLNPWNREHSAGGSSGGSAAALAAGMVPLATGTDGGGSIRIPSAACGLSGMKSSFGRVPSGGSQPPNWLDLSTKGPMARSINDIAAALEVVVGPDQSDLSSLPRPEASWRDAVVDAHLPARVGWAPTLGYADVDREVLTACEHALVAFEELGVEVVEIEGPFEKDCVNEWLTIVGACLARSLSEHSEHPRYAELDETLQLIIQGGTHMSAIDLVNAFDASHFLNLKLVELFHSVRILVTPTMAGVAPPTNLGGNGLINGEETVNWVQMTYPFNMTHSPAATVCVGQSSTGVPIGIQLIGPQHADLVVLRAAAALEAALGFESVAAF</sequence>
<evidence type="ECO:0000259" key="1">
    <source>
        <dbReference type="Pfam" id="PF01425"/>
    </source>
</evidence>
<evidence type="ECO:0000313" key="2">
    <source>
        <dbReference type="EMBL" id="CAB4831396.1"/>
    </source>
</evidence>
<feature type="domain" description="Amidase" evidence="1">
    <location>
        <begin position="24"/>
        <end position="446"/>
    </location>
</feature>
<dbReference type="Pfam" id="PF01425">
    <property type="entry name" value="Amidase"/>
    <property type="match status" value="1"/>
</dbReference>
<dbReference type="EMBL" id="CAFABE010000060">
    <property type="protein sequence ID" value="CAB4831396.1"/>
    <property type="molecule type" value="Genomic_DNA"/>
</dbReference>
<evidence type="ECO:0000313" key="4">
    <source>
        <dbReference type="EMBL" id="CAB5027013.1"/>
    </source>
</evidence>
<organism evidence="2">
    <name type="scientific">freshwater metagenome</name>
    <dbReference type="NCBI Taxonomy" id="449393"/>
    <lineage>
        <taxon>unclassified sequences</taxon>
        <taxon>metagenomes</taxon>
        <taxon>ecological metagenomes</taxon>
    </lineage>
</organism>